<evidence type="ECO:0000256" key="2">
    <source>
        <dbReference type="SAM" id="SignalP"/>
    </source>
</evidence>
<gene>
    <name evidence="3" type="ORF">NLS_LOCUS3609</name>
</gene>
<feature type="region of interest" description="Disordered" evidence="1">
    <location>
        <begin position="31"/>
        <end position="54"/>
    </location>
</feature>
<feature type="signal peptide" evidence="2">
    <location>
        <begin position="1"/>
        <end position="16"/>
    </location>
</feature>
<sequence length="236" mass="25736">MFLLLVFPSIIGTVSATVLPKQNISSAVKNETGEGHWYPPPPPPPPPPRPPVSPVYGDTSSFSYPYGYQQPSSGYYPYTSCYPFPSCDNVMPFALDQFYCSAHGSFALGTGNPSNKLMREFCRFTATSSENSCNTCCKIAARHHTTSVDEVSGIIFAFDPNTPPVHTYPKPHHASLLRKKRAIKIATRTETNPTKMQNSVNLSKSPGLIPIGGSIAPSNDIPQCFCCAPMRSIHSF</sequence>
<accession>A0A3P6T3R6</accession>
<keyword evidence="4" id="KW-1185">Reference proteome</keyword>
<keyword evidence="2" id="KW-0732">Signal</keyword>
<dbReference type="OMA" id="CKIAARH"/>
<dbReference type="EMBL" id="UYRX01000201">
    <property type="protein sequence ID" value="VDK77293.1"/>
    <property type="molecule type" value="Genomic_DNA"/>
</dbReference>
<evidence type="ECO:0000313" key="3">
    <source>
        <dbReference type="EMBL" id="VDK77293.1"/>
    </source>
</evidence>
<organism evidence="3 4">
    <name type="scientific">Litomosoides sigmodontis</name>
    <name type="common">Filarial nematode worm</name>
    <dbReference type="NCBI Taxonomy" id="42156"/>
    <lineage>
        <taxon>Eukaryota</taxon>
        <taxon>Metazoa</taxon>
        <taxon>Ecdysozoa</taxon>
        <taxon>Nematoda</taxon>
        <taxon>Chromadorea</taxon>
        <taxon>Rhabditida</taxon>
        <taxon>Spirurina</taxon>
        <taxon>Spiruromorpha</taxon>
        <taxon>Filarioidea</taxon>
        <taxon>Onchocercidae</taxon>
        <taxon>Litomosoides</taxon>
    </lineage>
</organism>
<evidence type="ECO:0000313" key="4">
    <source>
        <dbReference type="Proteomes" id="UP000277928"/>
    </source>
</evidence>
<evidence type="ECO:0000256" key="1">
    <source>
        <dbReference type="SAM" id="MobiDB-lite"/>
    </source>
</evidence>
<protein>
    <submittedName>
        <fullName evidence="3">Uncharacterized protein</fullName>
    </submittedName>
</protein>
<dbReference type="STRING" id="42156.A0A3P6T3R6"/>
<reference evidence="3 4" key="1">
    <citation type="submission" date="2018-08" db="EMBL/GenBank/DDBJ databases">
        <authorList>
            <person name="Laetsch R D."/>
            <person name="Stevens L."/>
            <person name="Kumar S."/>
            <person name="Blaxter L. M."/>
        </authorList>
    </citation>
    <scope>NUCLEOTIDE SEQUENCE [LARGE SCALE GENOMIC DNA]</scope>
</reference>
<proteinExistence type="predicted"/>
<feature type="chain" id="PRO_5017959029" evidence="2">
    <location>
        <begin position="17"/>
        <end position="236"/>
    </location>
</feature>
<dbReference type="AlphaFoldDB" id="A0A3P6T3R6"/>
<name>A0A3P6T3R6_LITSI</name>
<dbReference type="OrthoDB" id="5830808at2759"/>
<feature type="compositionally biased region" description="Pro residues" evidence="1">
    <location>
        <begin position="38"/>
        <end position="53"/>
    </location>
</feature>
<dbReference type="Proteomes" id="UP000277928">
    <property type="component" value="Unassembled WGS sequence"/>
</dbReference>